<comment type="caution">
    <text evidence="1">The sequence shown here is derived from an EMBL/GenBank/DDBJ whole genome shotgun (WGS) entry which is preliminary data.</text>
</comment>
<evidence type="ECO:0000313" key="1">
    <source>
        <dbReference type="EMBL" id="CAG8754824.1"/>
    </source>
</evidence>
<gene>
    <name evidence="1" type="ORF">GMARGA_LOCUS16801</name>
</gene>
<protein>
    <submittedName>
        <fullName evidence="1">27865_t:CDS:1</fullName>
    </submittedName>
</protein>
<sequence>GGKKYFLKKDYFQKCQNRGYDIVIYKSKTKQHGIDNPGQANKISIPNLEHINNVYGKYFSN</sequence>
<proteinExistence type="predicted"/>
<feature type="non-terminal residue" evidence="1">
    <location>
        <position position="1"/>
    </location>
</feature>
<evidence type="ECO:0000313" key="2">
    <source>
        <dbReference type="Proteomes" id="UP000789901"/>
    </source>
</evidence>
<reference evidence="1 2" key="1">
    <citation type="submission" date="2021-06" db="EMBL/GenBank/DDBJ databases">
        <authorList>
            <person name="Kallberg Y."/>
            <person name="Tangrot J."/>
            <person name="Rosling A."/>
        </authorList>
    </citation>
    <scope>NUCLEOTIDE SEQUENCE [LARGE SCALE GENOMIC DNA]</scope>
    <source>
        <strain evidence="1 2">120-4 pot B 10/14</strain>
    </source>
</reference>
<keyword evidence="2" id="KW-1185">Reference proteome</keyword>
<accession>A0ABN7VC93</accession>
<dbReference type="Proteomes" id="UP000789901">
    <property type="component" value="Unassembled WGS sequence"/>
</dbReference>
<organism evidence="1 2">
    <name type="scientific">Gigaspora margarita</name>
    <dbReference type="NCBI Taxonomy" id="4874"/>
    <lineage>
        <taxon>Eukaryota</taxon>
        <taxon>Fungi</taxon>
        <taxon>Fungi incertae sedis</taxon>
        <taxon>Mucoromycota</taxon>
        <taxon>Glomeromycotina</taxon>
        <taxon>Glomeromycetes</taxon>
        <taxon>Diversisporales</taxon>
        <taxon>Gigasporaceae</taxon>
        <taxon>Gigaspora</taxon>
    </lineage>
</organism>
<name>A0ABN7VC93_GIGMA</name>
<dbReference type="EMBL" id="CAJVQB010012349">
    <property type="protein sequence ID" value="CAG8754824.1"/>
    <property type="molecule type" value="Genomic_DNA"/>
</dbReference>